<evidence type="ECO:0000259" key="9">
    <source>
        <dbReference type="PROSITE" id="PS51714"/>
    </source>
</evidence>
<dbReference type="InterPro" id="IPR023005">
    <property type="entry name" value="Nucleoside_diP_kinase_AS"/>
</dbReference>
<keyword evidence="11" id="KW-1185">Reference proteome</keyword>
<dbReference type="GO" id="GO:0000462">
    <property type="term" value="P:maturation of SSU-rRNA from tricistronic rRNA transcript (SSU-rRNA, 5.8S rRNA, LSU-rRNA)"/>
    <property type="evidence" value="ECO:0007669"/>
    <property type="project" value="TreeGrafter"/>
</dbReference>
<keyword evidence="2" id="KW-0690">Ribosome biogenesis</keyword>
<gene>
    <name evidence="10" type="ORF">G9C98_005228</name>
</gene>
<dbReference type="GO" id="GO:0000479">
    <property type="term" value="P:endonucleolytic cleavage of tricistronic rRNA transcript (SSU-rRNA, 5.8S rRNA, LSU-rRNA)"/>
    <property type="evidence" value="ECO:0007669"/>
    <property type="project" value="TreeGrafter"/>
</dbReference>
<dbReference type="Pfam" id="PF22298">
    <property type="entry name" value="Tsr1_G-like"/>
    <property type="match status" value="1"/>
</dbReference>
<dbReference type="GO" id="GO:0005730">
    <property type="term" value="C:nucleolus"/>
    <property type="evidence" value="ECO:0007669"/>
    <property type="project" value="UniProtKB-SubCell"/>
</dbReference>
<evidence type="ECO:0000256" key="5">
    <source>
        <dbReference type="ARBA" id="ARBA00038288"/>
    </source>
</evidence>
<feature type="compositionally biased region" description="Basic residues" evidence="8">
    <location>
        <begin position="1"/>
        <end position="22"/>
    </location>
</feature>
<evidence type="ECO:0000256" key="4">
    <source>
        <dbReference type="ARBA" id="ARBA00037087"/>
    </source>
</evidence>
<dbReference type="Proteomes" id="UP000729913">
    <property type="component" value="Unassembled WGS sequence"/>
</dbReference>
<comment type="subcellular location">
    <subcellularLocation>
        <location evidence="1">Nucleus</location>
        <location evidence="1">Nucleolus</location>
    </subcellularLocation>
</comment>
<feature type="domain" description="Bms1-type G" evidence="9">
    <location>
        <begin position="76"/>
        <end position="266"/>
    </location>
</feature>
<feature type="binding site" evidence="7">
    <location>
        <position position="862"/>
    </location>
    <ligand>
        <name>ATP</name>
        <dbReference type="ChEBI" id="CHEBI:30616"/>
    </ligand>
</feature>
<comment type="similarity">
    <text evidence="7">Belongs to the NDK family.</text>
</comment>
<dbReference type="EMBL" id="JAAOIC020000002">
    <property type="protein sequence ID" value="KAG8042594.1"/>
    <property type="molecule type" value="Genomic_DNA"/>
</dbReference>
<feature type="region of interest" description="Disordered" evidence="8">
    <location>
        <begin position="104"/>
        <end position="133"/>
    </location>
</feature>
<dbReference type="PANTHER" id="PTHR12858">
    <property type="entry name" value="RIBOSOME BIOGENESIS PROTEIN"/>
    <property type="match status" value="1"/>
</dbReference>
<dbReference type="InterPro" id="IPR012948">
    <property type="entry name" value="AARP2CN"/>
</dbReference>
<feature type="region of interest" description="Disordered" evidence="8">
    <location>
        <begin position="1"/>
        <end position="60"/>
    </location>
</feature>
<protein>
    <recommendedName>
        <fullName evidence="6">Pre-rRNA-processing protein TSR1 homolog</fullName>
    </recommendedName>
</protein>
<evidence type="ECO:0000313" key="10">
    <source>
        <dbReference type="EMBL" id="KAG8042594.1"/>
    </source>
</evidence>
<feature type="binding site" evidence="7">
    <location>
        <position position="848"/>
    </location>
    <ligand>
        <name>ATP</name>
        <dbReference type="ChEBI" id="CHEBI:30616"/>
    </ligand>
</feature>
<feature type="binding site" evidence="7">
    <location>
        <position position="814"/>
    </location>
    <ligand>
        <name>ATP</name>
        <dbReference type="ChEBI" id="CHEBI:30616"/>
    </ligand>
</feature>
<dbReference type="SMART" id="SM00562">
    <property type="entry name" value="NDK"/>
    <property type="match status" value="1"/>
</dbReference>
<evidence type="ECO:0000256" key="6">
    <source>
        <dbReference type="ARBA" id="ARBA00040070"/>
    </source>
</evidence>
<feature type="region of interest" description="Disordered" evidence="8">
    <location>
        <begin position="411"/>
        <end position="465"/>
    </location>
</feature>
<dbReference type="SMART" id="SM00785">
    <property type="entry name" value="AARP2CN"/>
    <property type="match status" value="1"/>
</dbReference>
<evidence type="ECO:0000256" key="8">
    <source>
        <dbReference type="SAM" id="MobiDB-lite"/>
    </source>
</evidence>
<reference evidence="10" key="2">
    <citation type="submission" date="2021-04" db="EMBL/GenBank/DDBJ databases">
        <title>Genome-wide patterns of bracovirus chromosomal integration into multiple host tissues during parasitism.</title>
        <authorList>
            <person name="Chebbi M.A.C."/>
        </authorList>
    </citation>
    <scope>NUCLEOTIDE SEQUENCE</scope>
    <source>
        <tissue evidence="10">Whole body</tissue>
    </source>
</reference>
<dbReference type="GO" id="GO:0003924">
    <property type="term" value="F:GTPase activity"/>
    <property type="evidence" value="ECO:0007669"/>
    <property type="project" value="TreeGrafter"/>
</dbReference>
<feature type="active site" description="Pros-phosphohistidine intermediate" evidence="7">
    <location>
        <position position="875"/>
    </location>
</feature>
<dbReference type="PANTHER" id="PTHR12858:SF1">
    <property type="entry name" value="PRE-RRNA-PROCESSING PROTEIN TSR1 HOMOLOG"/>
    <property type="match status" value="1"/>
</dbReference>
<dbReference type="GO" id="GO:0030688">
    <property type="term" value="C:preribosome, small subunit precursor"/>
    <property type="evidence" value="ECO:0007669"/>
    <property type="project" value="TreeGrafter"/>
</dbReference>
<evidence type="ECO:0000256" key="2">
    <source>
        <dbReference type="ARBA" id="ARBA00022517"/>
    </source>
</evidence>
<evidence type="ECO:0000256" key="7">
    <source>
        <dbReference type="PROSITE-ProRule" id="PRU00706"/>
    </source>
</evidence>
<feature type="binding site" evidence="7">
    <location>
        <position position="735"/>
    </location>
    <ligand>
        <name>ATP</name>
        <dbReference type="ChEBI" id="CHEBI:30616"/>
    </ligand>
</feature>
<dbReference type="Pfam" id="PF00334">
    <property type="entry name" value="NDK"/>
    <property type="match status" value="1"/>
</dbReference>
<dbReference type="Pfam" id="PF04950">
    <property type="entry name" value="RIBIOP_C"/>
    <property type="match status" value="1"/>
</dbReference>
<dbReference type="GO" id="GO:0005525">
    <property type="term" value="F:GTP binding"/>
    <property type="evidence" value="ECO:0007669"/>
    <property type="project" value="TreeGrafter"/>
</dbReference>
<feature type="binding site" evidence="7">
    <location>
        <position position="872"/>
    </location>
    <ligand>
        <name>ATP</name>
        <dbReference type="ChEBI" id="CHEBI:30616"/>
    </ligand>
</feature>
<name>A0A8J5RLN3_9HYME</name>
<dbReference type="AlphaFoldDB" id="A0A8J5RLN3"/>
<dbReference type="PROSITE" id="PS00469">
    <property type="entry name" value="NDPK"/>
    <property type="match status" value="1"/>
</dbReference>
<proteinExistence type="inferred from homology"/>
<feature type="compositionally biased region" description="Acidic residues" evidence="8">
    <location>
        <begin position="123"/>
        <end position="133"/>
    </location>
</feature>
<sequence>MTRMKKNHKNHNTGKHRSKREIKRSSEGKVNVKTLTKRNKLIMTKDQRRNQSNQNRLKKREEILMEKRKIGGEESAPVLIAVVPLQDNIEVNNILRILKQSENHVGKNKKPKKKSNSEKMATDDDDDDDDENADEDMAAINEETFTHISLTKLKKKFEIIVPCKDNLFDTLDVMKVASTVLFVIKDNIDEWGEQILKTSIPQKLPTSMVIFADQNENSITKNKAKKVRQNIIKSIQKYLPEVRTQTLNNSIDAYNALRVVSEQEQQSIFYRNNRPHFISERFDFSPETDDKGTLKVTGYLRGKTLSVNGLVYIIGVGDFQMSQIDSPTSDPFSGKSNGMNVNQEVNVLERADPALQENLESENTPDPMDAEQTWPTAEELEEAKRERMEKKNIKRVLKGTSNYQAAWIIDDEEYDGESDSDDDDDNENEENEETMAVDKGDSDEESQLDDDYETITESEAPLDEQRYDEELDIMEERQAMVRFKEAKEDAQFPDEMDTPQDIPARERFCKYRGLESFRTSPWDPKEDLPTDYARIFQFKNFQRTTKTILKKNEEIIGVEPGSYITIHVKDVPKDVFEDHIRQKKHLIVFGLLSHEQKMSLLNVVLKRTPDPDSEPIASKDRLIFQCGFRRFITAPIFSEHTFTPKHKYLRFFQPGETAVASMYAPIVFPPCPVLCFQQKNNELPKLVATGSVLSANPDRLVIKRVILSGHPFKVFKRSASIRFMFYNREDIDWFKPVKLRTKHGRRGHIKEPLGTHGHMKCVFDGQLKSQDTVLMNLFKRVYPKWTYQQFRSRRTKITFSEASFFYQDHKDKFFYNRLVTFMSSGPSDIHILARDNAIVRWRELMGPTKVYQAQYLVPESIRGRFGLSDTRNATHGSDSPDSAKREIKVFFNDFNIDEWFDQEEIYFKHEQLKFDQNLFLHIIDKSLQPLPS</sequence>
<dbReference type="SMART" id="SM01362">
    <property type="entry name" value="DUF663"/>
    <property type="match status" value="1"/>
</dbReference>
<comment type="function">
    <text evidence="4">Required during maturation of the 40S ribosomal subunit in the nucleolus.</text>
</comment>
<evidence type="ECO:0000256" key="3">
    <source>
        <dbReference type="ARBA" id="ARBA00023242"/>
    </source>
</evidence>
<keyword evidence="3" id="KW-0539">Nucleus</keyword>
<dbReference type="OrthoDB" id="119302at2759"/>
<dbReference type="InterPro" id="IPR030387">
    <property type="entry name" value="G_Bms1/Tsr1_dom"/>
</dbReference>
<dbReference type="Pfam" id="PF08142">
    <property type="entry name" value="AARP2CN"/>
    <property type="match status" value="1"/>
</dbReference>
<dbReference type="InterPro" id="IPR039761">
    <property type="entry name" value="Bms1/Tsr1"/>
</dbReference>
<dbReference type="InterPro" id="IPR007034">
    <property type="entry name" value="BMS1_TSR1_C"/>
</dbReference>
<comment type="similarity">
    <text evidence="5">Belongs to the TRAFAC class translation factor GTPase superfamily. Bms1-like GTPase family. TSR1 subfamily.</text>
</comment>
<reference evidence="10" key="1">
    <citation type="submission" date="2020-03" db="EMBL/GenBank/DDBJ databases">
        <authorList>
            <person name="Chebbi M.A."/>
            <person name="Drezen J.M."/>
        </authorList>
    </citation>
    <scope>NUCLEOTIDE SEQUENCE</scope>
    <source>
        <tissue evidence="10">Whole body</tissue>
    </source>
</reference>
<feature type="binding site" evidence="7">
    <location>
        <position position="842"/>
    </location>
    <ligand>
        <name>ATP</name>
        <dbReference type="ChEBI" id="CHEBI:30616"/>
    </ligand>
</feature>
<evidence type="ECO:0000313" key="11">
    <source>
        <dbReference type="Proteomes" id="UP000729913"/>
    </source>
</evidence>
<dbReference type="PROSITE" id="PS51714">
    <property type="entry name" value="G_BMS1"/>
    <property type="match status" value="1"/>
</dbReference>
<evidence type="ECO:0000256" key="1">
    <source>
        <dbReference type="ARBA" id="ARBA00004604"/>
    </source>
</evidence>
<dbReference type="GO" id="GO:0034511">
    <property type="term" value="F:U3 snoRNA binding"/>
    <property type="evidence" value="ECO:0007669"/>
    <property type="project" value="TreeGrafter"/>
</dbReference>
<comment type="caution">
    <text evidence="10">The sequence shown here is derived from an EMBL/GenBank/DDBJ whole genome shotgun (WGS) entry which is preliminary data.</text>
</comment>
<organism evidence="10 11">
    <name type="scientific">Cotesia typhae</name>
    <dbReference type="NCBI Taxonomy" id="2053667"/>
    <lineage>
        <taxon>Eukaryota</taxon>
        <taxon>Metazoa</taxon>
        <taxon>Ecdysozoa</taxon>
        <taxon>Arthropoda</taxon>
        <taxon>Hexapoda</taxon>
        <taxon>Insecta</taxon>
        <taxon>Pterygota</taxon>
        <taxon>Neoptera</taxon>
        <taxon>Endopterygota</taxon>
        <taxon>Hymenoptera</taxon>
        <taxon>Apocrita</taxon>
        <taxon>Ichneumonoidea</taxon>
        <taxon>Braconidae</taxon>
        <taxon>Microgastrinae</taxon>
        <taxon>Cotesia</taxon>
    </lineage>
</organism>
<dbReference type="InterPro" id="IPR034907">
    <property type="entry name" value="NDK-like_dom"/>
</dbReference>
<accession>A0A8J5RLN3</accession>
<dbReference type="PROSITE" id="PS51374">
    <property type="entry name" value="NDPK_LIKE"/>
    <property type="match status" value="1"/>
</dbReference>